<protein>
    <submittedName>
        <fullName evidence="1">Uncharacterized protein</fullName>
    </submittedName>
</protein>
<dbReference type="AlphaFoldDB" id="L8JQB3"/>
<dbReference type="OrthoDB" id="1067077at2"/>
<comment type="caution">
    <text evidence="1">The sequence shown here is derived from an EMBL/GenBank/DDBJ whole genome shotgun (WGS) entry which is preliminary data.</text>
</comment>
<dbReference type="Proteomes" id="UP000011135">
    <property type="component" value="Unassembled WGS sequence"/>
</dbReference>
<keyword evidence="2" id="KW-1185">Reference proteome</keyword>
<dbReference type="EMBL" id="AMZN01000044">
    <property type="protein sequence ID" value="ELR71146.1"/>
    <property type="molecule type" value="Genomic_DNA"/>
</dbReference>
<evidence type="ECO:0000313" key="2">
    <source>
        <dbReference type="Proteomes" id="UP000011135"/>
    </source>
</evidence>
<name>L8JQB3_9BACT</name>
<dbReference type="STRING" id="1237149.C900_02950"/>
<proteinExistence type="predicted"/>
<sequence>MRILDIFVEENTNLYTVLYDFDERDSLTIAYEELTDTEKLRDFFKQFKQDFESYYGKLNITKAVTKTIKEADKLFNTLLNLVANDSDGRLDGLFKPLDDREDEKTNYNYQQLKAHSDDPPWIRLYAVRYGDAYVFTGGAIKLTKG</sequence>
<evidence type="ECO:0000313" key="1">
    <source>
        <dbReference type="EMBL" id="ELR71146.1"/>
    </source>
</evidence>
<accession>L8JQB3</accession>
<dbReference type="RefSeq" id="WP_009580287.1">
    <property type="nucleotide sequence ID" value="NZ_AMZN01000044.1"/>
</dbReference>
<gene>
    <name evidence="1" type="ORF">C900_02950</name>
</gene>
<reference evidence="1 2" key="1">
    <citation type="submission" date="2012-12" db="EMBL/GenBank/DDBJ databases">
        <title>Genome assembly of Fulvivirga imtechensis AK7.</title>
        <authorList>
            <person name="Nupur N."/>
            <person name="Khatri I."/>
            <person name="Kumar R."/>
            <person name="Subramanian S."/>
            <person name="Pinnaka A."/>
        </authorList>
    </citation>
    <scope>NUCLEOTIDE SEQUENCE [LARGE SCALE GENOMIC DNA]</scope>
    <source>
        <strain evidence="1 2">AK7</strain>
    </source>
</reference>
<organism evidence="1 2">
    <name type="scientific">Fulvivirga imtechensis AK7</name>
    <dbReference type="NCBI Taxonomy" id="1237149"/>
    <lineage>
        <taxon>Bacteria</taxon>
        <taxon>Pseudomonadati</taxon>
        <taxon>Bacteroidota</taxon>
        <taxon>Cytophagia</taxon>
        <taxon>Cytophagales</taxon>
        <taxon>Fulvivirgaceae</taxon>
        <taxon>Fulvivirga</taxon>
    </lineage>
</organism>